<name>A0ABQ6LL21_9RHOB</name>
<accession>A0ABQ6LL21</accession>
<feature type="compositionally biased region" description="Basic residues" evidence="1">
    <location>
        <begin position="84"/>
        <end position="104"/>
    </location>
</feature>
<sequence>MVSIRCSPSAAGAGPSACWGAPQPRQKRSAASSSAPQEAQPGAAFLPQEGQNLAAAGSGQEHSRQMRWVALNSFAPRAGFAASRKPRSRGQGKAPVRRSGRRQRPGAAARASPAAAGGAIQPAAGGAGRQTTQ</sequence>
<feature type="compositionally biased region" description="Low complexity" evidence="1">
    <location>
        <begin position="29"/>
        <end position="44"/>
    </location>
</feature>
<feature type="compositionally biased region" description="Low complexity" evidence="1">
    <location>
        <begin position="105"/>
        <end position="124"/>
    </location>
</feature>
<gene>
    <name evidence="2" type="ORF">LNKW23_07160</name>
</gene>
<feature type="region of interest" description="Disordered" evidence="1">
    <location>
        <begin position="1"/>
        <end position="133"/>
    </location>
</feature>
<evidence type="ECO:0000256" key="1">
    <source>
        <dbReference type="SAM" id="MobiDB-lite"/>
    </source>
</evidence>
<evidence type="ECO:0000313" key="2">
    <source>
        <dbReference type="EMBL" id="GMG81503.1"/>
    </source>
</evidence>
<feature type="compositionally biased region" description="Low complexity" evidence="1">
    <location>
        <begin position="1"/>
        <end position="22"/>
    </location>
</feature>
<proteinExistence type="predicted"/>
<protein>
    <submittedName>
        <fullName evidence="2">Uncharacterized protein</fullName>
    </submittedName>
</protein>
<reference evidence="2 3" key="1">
    <citation type="submission" date="2023-04" db="EMBL/GenBank/DDBJ databases">
        <title>Marinoamorphus aggregata gen. nov., sp. Nov., isolate from tissue of brittle star Ophioplocus japonicus.</title>
        <authorList>
            <person name="Kawano K."/>
            <person name="Sawayama S."/>
            <person name="Nakagawa S."/>
        </authorList>
    </citation>
    <scope>NUCLEOTIDE SEQUENCE [LARGE SCALE GENOMIC DNA]</scope>
    <source>
        <strain evidence="2 3">NKW23</strain>
    </source>
</reference>
<dbReference type="Proteomes" id="UP001239909">
    <property type="component" value="Unassembled WGS sequence"/>
</dbReference>
<evidence type="ECO:0000313" key="3">
    <source>
        <dbReference type="Proteomes" id="UP001239909"/>
    </source>
</evidence>
<keyword evidence="3" id="KW-1185">Reference proteome</keyword>
<organism evidence="2 3">
    <name type="scientific">Paralimibaculum aggregatum</name>
    <dbReference type="NCBI Taxonomy" id="3036245"/>
    <lineage>
        <taxon>Bacteria</taxon>
        <taxon>Pseudomonadati</taxon>
        <taxon>Pseudomonadota</taxon>
        <taxon>Alphaproteobacteria</taxon>
        <taxon>Rhodobacterales</taxon>
        <taxon>Paracoccaceae</taxon>
        <taxon>Paralimibaculum</taxon>
    </lineage>
</organism>
<dbReference type="EMBL" id="BSYI01000004">
    <property type="protein sequence ID" value="GMG81503.1"/>
    <property type="molecule type" value="Genomic_DNA"/>
</dbReference>
<comment type="caution">
    <text evidence="2">The sequence shown here is derived from an EMBL/GenBank/DDBJ whole genome shotgun (WGS) entry which is preliminary data.</text>
</comment>